<evidence type="ECO:0000313" key="5">
    <source>
        <dbReference type="Proteomes" id="UP000598820"/>
    </source>
</evidence>
<keyword evidence="2" id="KW-0812">Transmembrane</keyword>
<feature type="signal peptide" evidence="3">
    <location>
        <begin position="1"/>
        <end position="22"/>
    </location>
</feature>
<reference evidence="4" key="1">
    <citation type="submission" date="2020-09" db="EMBL/GenBank/DDBJ databases">
        <authorList>
            <person name="Kim M.K."/>
        </authorList>
    </citation>
    <scope>NUCLEOTIDE SEQUENCE</scope>
    <source>
        <strain evidence="4">BT702</strain>
    </source>
</reference>
<evidence type="ECO:0000256" key="3">
    <source>
        <dbReference type="SAM" id="SignalP"/>
    </source>
</evidence>
<proteinExistence type="predicted"/>
<keyword evidence="2" id="KW-0472">Membrane</keyword>
<evidence type="ECO:0000256" key="2">
    <source>
        <dbReference type="SAM" id="Phobius"/>
    </source>
</evidence>
<keyword evidence="5" id="KW-1185">Reference proteome</keyword>
<name>A0A927AUD7_9BACT</name>
<evidence type="ECO:0000313" key="4">
    <source>
        <dbReference type="EMBL" id="MBD2703767.1"/>
    </source>
</evidence>
<feature type="region of interest" description="Disordered" evidence="1">
    <location>
        <begin position="169"/>
        <end position="191"/>
    </location>
</feature>
<keyword evidence="3" id="KW-0732">Signal</keyword>
<feature type="compositionally biased region" description="Basic and acidic residues" evidence="1">
    <location>
        <begin position="169"/>
        <end position="179"/>
    </location>
</feature>
<feature type="chain" id="PRO_5037020978" evidence="3">
    <location>
        <begin position="23"/>
        <end position="223"/>
    </location>
</feature>
<organism evidence="4 5">
    <name type="scientific">Spirosoma profusum</name>
    <dbReference type="NCBI Taxonomy" id="2771354"/>
    <lineage>
        <taxon>Bacteria</taxon>
        <taxon>Pseudomonadati</taxon>
        <taxon>Bacteroidota</taxon>
        <taxon>Cytophagia</taxon>
        <taxon>Cytophagales</taxon>
        <taxon>Cytophagaceae</taxon>
        <taxon>Spirosoma</taxon>
    </lineage>
</organism>
<protein>
    <submittedName>
        <fullName evidence="4">Uncharacterized protein</fullName>
    </submittedName>
</protein>
<dbReference type="AlphaFoldDB" id="A0A927AUD7"/>
<dbReference type="RefSeq" id="WP_190889688.1">
    <property type="nucleotide sequence ID" value="NZ_JACWZY010000024.1"/>
</dbReference>
<dbReference type="EMBL" id="JACWZY010000024">
    <property type="protein sequence ID" value="MBD2703767.1"/>
    <property type="molecule type" value="Genomic_DNA"/>
</dbReference>
<evidence type="ECO:0000256" key="1">
    <source>
        <dbReference type="SAM" id="MobiDB-lite"/>
    </source>
</evidence>
<gene>
    <name evidence="4" type="ORF">IC229_24185</name>
</gene>
<feature type="transmembrane region" description="Helical" evidence="2">
    <location>
        <begin position="200"/>
        <end position="218"/>
    </location>
</feature>
<keyword evidence="2" id="KW-1133">Transmembrane helix</keyword>
<dbReference type="Proteomes" id="UP000598820">
    <property type="component" value="Unassembled WGS sequence"/>
</dbReference>
<sequence>MKIKRLIFLSLLLANVIRCAWADVIPYDRRSVSYCFRLANINQYPKYVFIAYYPFPTPNYAIIKSGECVHFYHLSRPVICAIAKNHFREDSLRAYQQARNQSIRDKLQRYFESNPNLIRSDVKISAVSTLSKSNPTKSIEDVLTVKKLSGSTLQIDYDNVVYRYDDGTTEKKPYTEQDMRPSPSLKPKASSSKASVVGEGWLVAGGLSIVGLLSALFMRNRKR</sequence>
<comment type="caution">
    <text evidence="4">The sequence shown here is derived from an EMBL/GenBank/DDBJ whole genome shotgun (WGS) entry which is preliminary data.</text>
</comment>
<feature type="compositionally biased region" description="Low complexity" evidence="1">
    <location>
        <begin position="181"/>
        <end position="191"/>
    </location>
</feature>
<accession>A0A927AUD7</accession>